<dbReference type="EMBL" id="CACTIH010005688">
    <property type="protein sequence ID" value="CAA3000389.1"/>
    <property type="molecule type" value="Genomic_DNA"/>
</dbReference>
<dbReference type="Proteomes" id="UP000594638">
    <property type="component" value="Unassembled WGS sequence"/>
</dbReference>
<dbReference type="Gramene" id="OE9A061775T1">
    <property type="protein sequence ID" value="OE9A061775C1"/>
    <property type="gene ID" value="OE9A061775"/>
</dbReference>
<evidence type="ECO:0000313" key="2">
    <source>
        <dbReference type="Proteomes" id="UP000594638"/>
    </source>
</evidence>
<dbReference type="AlphaFoldDB" id="A0A8S0T870"/>
<proteinExistence type="predicted"/>
<protein>
    <submittedName>
        <fullName evidence="1">Uncharacterized protein</fullName>
    </submittedName>
</protein>
<keyword evidence="2" id="KW-1185">Reference proteome</keyword>
<name>A0A8S0T870_OLEEU</name>
<accession>A0A8S0T870</accession>
<organism evidence="1 2">
    <name type="scientific">Olea europaea subsp. europaea</name>
    <dbReference type="NCBI Taxonomy" id="158383"/>
    <lineage>
        <taxon>Eukaryota</taxon>
        <taxon>Viridiplantae</taxon>
        <taxon>Streptophyta</taxon>
        <taxon>Embryophyta</taxon>
        <taxon>Tracheophyta</taxon>
        <taxon>Spermatophyta</taxon>
        <taxon>Magnoliopsida</taxon>
        <taxon>eudicotyledons</taxon>
        <taxon>Gunneridae</taxon>
        <taxon>Pentapetalae</taxon>
        <taxon>asterids</taxon>
        <taxon>lamiids</taxon>
        <taxon>Lamiales</taxon>
        <taxon>Oleaceae</taxon>
        <taxon>Oleeae</taxon>
        <taxon>Olea</taxon>
    </lineage>
</organism>
<feature type="non-terminal residue" evidence="1">
    <location>
        <position position="1"/>
    </location>
</feature>
<sequence length="117" mass="13833">VVVVASSGDRVGGQWWKSMWNWLWWTIGEVELYVEVDMEMVLMEVAVGSEVVEMQKEVETWVKEVVQIYVEVVTVMVVDNKRIVEIYMEKMVEVKIFAEVEMEVHNEREVEIYVEMV</sequence>
<gene>
    <name evidence="1" type="ORF">OLEA9_A061775</name>
</gene>
<evidence type="ECO:0000313" key="1">
    <source>
        <dbReference type="EMBL" id="CAA3000389.1"/>
    </source>
</evidence>
<comment type="caution">
    <text evidence="1">The sequence shown here is derived from an EMBL/GenBank/DDBJ whole genome shotgun (WGS) entry which is preliminary data.</text>
</comment>
<reference evidence="1 2" key="1">
    <citation type="submission" date="2019-12" db="EMBL/GenBank/DDBJ databases">
        <authorList>
            <person name="Alioto T."/>
            <person name="Alioto T."/>
            <person name="Gomez Garrido J."/>
        </authorList>
    </citation>
    <scope>NUCLEOTIDE SEQUENCE [LARGE SCALE GENOMIC DNA]</scope>
</reference>